<proteinExistence type="predicted"/>
<organism evidence="1 2">
    <name type="scientific">Halteria grandinella</name>
    <dbReference type="NCBI Taxonomy" id="5974"/>
    <lineage>
        <taxon>Eukaryota</taxon>
        <taxon>Sar</taxon>
        <taxon>Alveolata</taxon>
        <taxon>Ciliophora</taxon>
        <taxon>Intramacronucleata</taxon>
        <taxon>Spirotrichea</taxon>
        <taxon>Stichotrichia</taxon>
        <taxon>Sporadotrichida</taxon>
        <taxon>Halteriidae</taxon>
        <taxon>Halteria</taxon>
    </lineage>
</organism>
<gene>
    <name evidence="1" type="ORF">FGO68_gene5758</name>
</gene>
<dbReference type="AlphaFoldDB" id="A0A8J8NIC6"/>
<protein>
    <submittedName>
        <fullName evidence="1">Uncharacterized protein</fullName>
    </submittedName>
</protein>
<name>A0A8J8NIC6_HALGN</name>
<dbReference type="OrthoDB" id="426293at2759"/>
<evidence type="ECO:0000313" key="2">
    <source>
        <dbReference type="Proteomes" id="UP000785679"/>
    </source>
</evidence>
<accession>A0A8J8NIC6</accession>
<dbReference type="Proteomes" id="UP000785679">
    <property type="component" value="Unassembled WGS sequence"/>
</dbReference>
<sequence>MRCANNKILITKGKEDMVDQSLPMETVIKLTQLDIKCKLSHEENKHYKLIIDTTGNAEVFFRYKAHLVEVNKLSLGISLGRTTKEEAVEQIRKSIVYCMRAGERLVLQCGKGVVDFREKFDSGPDTLPIDLLFNRAEWRKESNYRRIVRADEDHDLMGNKKCYFMNEEFDIIVLSENEDNDEDVKSGVIAAIQPNLKGSFDIYKIE</sequence>
<reference evidence="1" key="1">
    <citation type="submission" date="2019-06" db="EMBL/GenBank/DDBJ databases">
        <authorList>
            <person name="Zheng W."/>
        </authorList>
    </citation>
    <scope>NUCLEOTIDE SEQUENCE</scope>
    <source>
        <strain evidence="1">QDHG01</strain>
    </source>
</reference>
<keyword evidence="2" id="KW-1185">Reference proteome</keyword>
<dbReference type="EMBL" id="RRYP01015148">
    <property type="protein sequence ID" value="TNV75642.1"/>
    <property type="molecule type" value="Genomic_DNA"/>
</dbReference>
<comment type="caution">
    <text evidence="1">The sequence shown here is derived from an EMBL/GenBank/DDBJ whole genome shotgun (WGS) entry which is preliminary data.</text>
</comment>
<evidence type="ECO:0000313" key="1">
    <source>
        <dbReference type="EMBL" id="TNV75642.1"/>
    </source>
</evidence>